<evidence type="ECO:0000313" key="2">
    <source>
        <dbReference type="Proteomes" id="UP000619761"/>
    </source>
</evidence>
<sequence>MSFLEECASYCPYCGEPISMLVDTSCEEQTYAEDCEVCCRPIIVNAWVDEDGSASVSLQREDD</sequence>
<organism evidence="1 2">
    <name type="scientific">Cellvibrio zantedeschiae</name>
    <dbReference type="NCBI Taxonomy" id="1237077"/>
    <lineage>
        <taxon>Bacteria</taxon>
        <taxon>Pseudomonadati</taxon>
        <taxon>Pseudomonadota</taxon>
        <taxon>Gammaproteobacteria</taxon>
        <taxon>Cellvibrionales</taxon>
        <taxon>Cellvibrionaceae</taxon>
        <taxon>Cellvibrio</taxon>
    </lineage>
</organism>
<dbReference type="InterPro" id="IPR025990">
    <property type="entry name" value="zinc_ribbon_bacterial"/>
</dbReference>
<comment type="caution">
    <text evidence="1">The sequence shown here is derived from an EMBL/GenBank/DDBJ whole genome shotgun (WGS) entry which is preliminary data.</text>
</comment>
<evidence type="ECO:0000313" key="1">
    <source>
        <dbReference type="EMBL" id="GGY86790.1"/>
    </source>
</evidence>
<reference evidence="2" key="1">
    <citation type="journal article" date="2019" name="Int. J. Syst. Evol. Microbiol.">
        <title>The Global Catalogue of Microorganisms (GCM) 10K type strain sequencing project: providing services to taxonomists for standard genome sequencing and annotation.</title>
        <authorList>
            <consortium name="The Broad Institute Genomics Platform"/>
            <consortium name="The Broad Institute Genome Sequencing Center for Infectious Disease"/>
            <person name="Wu L."/>
            <person name="Ma J."/>
        </authorList>
    </citation>
    <scope>NUCLEOTIDE SEQUENCE [LARGE SCALE GENOMIC DNA]</scope>
    <source>
        <strain evidence="2">KCTC 32239</strain>
    </source>
</reference>
<evidence type="ECO:0008006" key="3">
    <source>
        <dbReference type="Google" id="ProtNLM"/>
    </source>
</evidence>
<dbReference type="PIRSF" id="PIRSF037225">
    <property type="entry name" value="UCP037225"/>
    <property type="match status" value="1"/>
</dbReference>
<keyword evidence="2" id="KW-1185">Reference proteome</keyword>
<dbReference type="Proteomes" id="UP000619761">
    <property type="component" value="Unassembled WGS sequence"/>
</dbReference>
<dbReference type="RefSeq" id="WP_189421017.1">
    <property type="nucleotide sequence ID" value="NZ_BMYZ01000004.1"/>
</dbReference>
<dbReference type="EMBL" id="BMYZ01000004">
    <property type="protein sequence ID" value="GGY86790.1"/>
    <property type="molecule type" value="Genomic_DNA"/>
</dbReference>
<dbReference type="Pfam" id="PF14255">
    <property type="entry name" value="Zn_ribbon_21"/>
    <property type="match status" value="1"/>
</dbReference>
<protein>
    <recommendedName>
        <fullName evidence="3">CPXCG motif-containing cysteine-rich protein</fullName>
    </recommendedName>
</protein>
<accession>A0ABQ3BEC8</accession>
<gene>
    <name evidence="1" type="ORF">GCM10011613_34970</name>
</gene>
<dbReference type="InterPro" id="IPR017143">
    <property type="entry name" value="UCP037225"/>
</dbReference>
<proteinExistence type="predicted"/>
<name>A0ABQ3BEC8_9GAMM</name>